<dbReference type="SUPFAM" id="SSF53756">
    <property type="entry name" value="UDP-Glycosyltransferase/glycogen phosphorylase"/>
    <property type="match status" value="1"/>
</dbReference>
<organism evidence="1 2">
    <name type="scientific">Phaseolus vulgaris</name>
    <name type="common">Kidney bean</name>
    <name type="synonym">French bean</name>
    <dbReference type="NCBI Taxonomy" id="3885"/>
    <lineage>
        <taxon>Eukaryota</taxon>
        <taxon>Viridiplantae</taxon>
        <taxon>Streptophyta</taxon>
        <taxon>Embryophyta</taxon>
        <taxon>Tracheophyta</taxon>
        <taxon>Spermatophyta</taxon>
        <taxon>Magnoliopsida</taxon>
        <taxon>eudicotyledons</taxon>
        <taxon>Gunneridae</taxon>
        <taxon>Pentapetalae</taxon>
        <taxon>rosids</taxon>
        <taxon>fabids</taxon>
        <taxon>Fabales</taxon>
        <taxon>Fabaceae</taxon>
        <taxon>Papilionoideae</taxon>
        <taxon>50 kb inversion clade</taxon>
        <taxon>NPAAA clade</taxon>
        <taxon>indigoferoid/millettioid clade</taxon>
        <taxon>Phaseoleae</taxon>
        <taxon>Phaseolus</taxon>
    </lineage>
</organism>
<dbReference type="SMR" id="V7AWI6"/>
<dbReference type="Gene3D" id="3.40.50.2000">
    <property type="entry name" value="Glycogen Phosphorylase B"/>
    <property type="match status" value="2"/>
</dbReference>
<sequence>MFGPCRLPFSSAYINYEAWFRNGALKADLLGWNSILEAVFAGIPRLIFSLFFDQLESEELITHKEILEVIGEFMDLEKSKEIRERALELKGIYDQAIAEGGSNRNLNALIKDVLCVQGH</sequence>
<dbReference type="Proteomes" id="UP000000226">
    <property type="component" value="Chromosome 9"/>
</dbReference>
<accession>V7AWI6</accession>
<dbReference type="PANTHER" id="PTHR48045">
    <property type="entry name" value="UDP-GLYCOSYLTRANSFERASE 72B1"/>
    <property type="match status" value="1"/>
</dbReference>
<evidence type="ECO:0000313" key="1">
    <source>
        <dbReference type="EMBL" id="ESW10012.1"/>
    </source>
</evidence>
<dbReference type="AlphaFoldDB" id="V7AWI6"/>
<dbReference type="PANTHER" id="PTHR48045:SF22">
    <property type="entry name" value="UDP-GLUCURONOSYL_UDP-GLUCOSYLTRANSFERASE"/>
    <property type="match status" value="1"/>
</dbReference>
<dbReference type="Gramene" id="ESW10012">
    <property type="protein sequence ID" value="ESW10012"/>
    <property type="gene ID" value="PHAVU_009G174200g"/>
</dbReference>
<dbReference type="OrthoDB" id="5835829at2759"/>
<dbReference type="STRING" id="3885.V7AWI6"/>
<reference evidence="2" key="1">
    <citation type="journal article" date="2014" name="Nat. Genet.">
        <title>A reference genome for common bean and genome-wide analysis of dual domestications.</title>
        <authorList>
            <person name="Schmutz J."/>
            <person name="McClean P.E."/>
            <person name="Mamidi S."/>
            <person name="Wu G.A."/>
            <person name="Cannon S.B."/>
            <person name="Grimwood J."/>
            <person name="Jenkins J."/>
            <person name="Shu S."/>
            <person name="Song Q."/>
            <person name="Chavarro C."/>
            <person name="Torres-Torres M."/>
            <person name="Geffroy V."/>
            <person name="Moghaddam S.M."/>
            <person name="Gao D."/>
            <person name="Abernathy B."/>
            <person name="Barry K."/>
            <person name="Blair M."/>
            <person name="Brick M.A."/>
            <person name="Chovatia M."/>
            <person name="Gepts P."/>
            <person name="Goodstein D.M."/>
            <person name="Gonzales M."/>
            <person name="Hellsten U."/>
            <person name="Hyten D.L."/>
            <person name="Jia G."/>
            <person name="Kelly J.D."/>
            <person name="Kudrna D."/>
            <person name="Lee R."/>
            <person name="Richard M.M."/>
            <person name="Miklas P.N."/>
            <person name="Osorno J.M."/>
            <person name="Rodrigues J."/>
            <person name="Thareau V."/>
            <person name="Urrea C.A."/>
            <person name="Wang M."/>
            <person name="Yu Y."/>
            <person name="Zhang M."/>
            <person name="Wing R.A."/>
            <person name="Cregan P.B."/>
            <person name="Rokhsar D.S."/>
            <person name="Jackson S.A."/>
        </authorList>
    </citation>
    <scope>NUCLEOTIDE SEQUENCE [LARGE SCALE GENOMIC DNA]</scope>
    <source>
        <strain evidence="2">cv. G19833</strain>
    </source>
</reference>
<protein>
    <submittedName>
        <fullName evidence="1">Uncharacterized protein</fullName>
    </submittedName>
</protein>
<dbReference type="EMBL" id="CM002296">
    <property type="protein sequence ID" value="ESW10012.1"/>
    <property type="molecule type" value="Genomic_DNA"/>
</dbReference>
<name>V7AWI6_PHAVU</name>
<gene>
    <name evidence="1" type="ORF">PHAVU_009G174200g</name>
</gene>
<proteinExistence type="predicted"/>
<evidence type="ECO:0000313" key="2">
    <source>
        <dbReference type="Proteomes" id="UP000000226"/>
    </source>
</evidence>
<keyword evidence="2" id="KW-1185">Reference proteome</keyword>